<dbReference type="EnsemblMetazoa" id="SCAU011663-RA">
    <property type="protein sequence ID" value="SCAU011663-PA"/>
    <property type="gene ID" value="SCAU011663"/>
</dbReference>
<keyword evidence="1" id="KW-0472">Membrane</keyword>
<dbReference type="Proteomes" id="UP000095300">
    <property type="component" value="Unassembled WGS sequence"/>
</dbReference>
<name>A0A1I8PW37_STOCA</name>
<evidence type="ECO:0000313" key="2">
    <source>
        <dbReference type="EnsemblMetazoa" id="SCAU011663-PA"/>
    </source>
</evidence>
<dbReference type="VEuPathDB" id="VectorBase:SCAU011663"/>
<dbReference type="OrthoDB" id="7739595at2759"/>
<keyword evidence="3" id="KW-1185">Reference proteome</keyword>
<keyword evidence="1" id="KW-0812">Transmembrane</keyword>
<evidence type="ECO:0000313" key="3">
    <source>
        <dbReference type="Proteomes" id="UP000095300"/>
    </source>
</evidence>
<dbReference type="AlphaFoldDB" id="A0A1I8PW37"/>
<accession>A0A1I8PW37</accession>
<evidence type="ECO:0000256" key="1">
    <source>
        <dbReference type="SAM" id="Phobius"/>
    </source>
</evidence>
<dbReference type="KEGG" id="scac:106092672"/>
<gene>
    <name evidence="2" type="primary">106092672</name>
</gene>
<reference evidence="2" key="1">
    <citation type="submission" date="2020-05" db="UniProtKB">
        <authorList>
            <consortium name="EnsemblMetazoa"/>
        </authorList>
    </citation>
    <scope>IDENTIFICATION</scope>
    <source>
        <strain evidence="2">USDA</strain>
    </source>
</reference>
<protein>
    <submittedName>
        <fullName evidence="2">Uncharacterized protein</fullName>
    </submittedName>
</protein>
<proteinExistence type="predicted"/>
<sequence length="149" mass="17526">MVGPFAQGIFLMGIIYWYSKGLLNLINDYYRTEFNRKLKTTAVEQKNFALRPQSYDLDDMEELIKMEALSDSEEEEKRIRQLIGDIEVIESCEEACFSPYIGSQCYSPNRKMEFLNILYRLEDIRSDSKKVYFSIDHNYPICLLNDSVT</sequence>
<organism evidence="2 3">
    <name type="scientific">Stomoxys calcitrans</name>
    <name type="common">Stable fly</name>
    <name type="synonym">Conops calcitrans</name>
    <dbReference type="NCBI Taxonomy" id="35570"/>
    <lineage>
        <taxon>Eukaryota</taxon>
        <taxon>Metazoa</taxon>
        <taxon>Ecdysozoa</taxon>
        <taxon>Arthropoda</taxon>
        <taxon>Hexapoda</taxon>
        <taxon>Insecta</taxon>
        <taxon>Pterygota</taxon>
        <taxon>Neoptera</taxon>
        <taxon>Endopterygota</taxon>
        <taxon>Diptera</taxon>
        <taxon>Brachycera</taxon>
        <taxon>Muscomorpha</taxon>
        <taxon>Muscoidea</taxon>
        <taxon>Muscidae</taxon>
        <taxon>Stomoxys</taxon>
    </lineage>
</organism>
<feature type="transmembrane region" description="Helical" evidence="1">
    <location>
        <begin position="6"/>
        <end position="26"/>
    </location>
</feature>
<keyword evidence="1" id="KW-1133">Transmembrane helix</keyword>